<comment type="caution">
    <text evidence="3">The sequence shown here is derived from an EMBL/GenBank/DDBJ whole genome shotgun (WGS) entry which is preliminary data.</text>
</comment>
<dbReference type="SMART" id="SM00743">
    <property type="entry name" value="Agenet"/>
    <property type="match status" value="2"/>
</dbReference>
<feature type="compositionally biased region" description="Polar residues" evidence="1">
    <location>
        <begin position="2078"/>
        <end position="2094"/>
    </location>
</feature>
<reference evidence="3" key="1">
    <citation type="journal article" date="2023" name="Plant Biotechnol. J.">
        <title>Chromosome-level wild Hevea brasiliensis genome provides new tools for genomic-assisted breeding and valuable loci to elevate rubber yield.</title>
        <authorList>
            <person name="Cheng H."/>
            <person name="Song X."/>
            <person name="Hu Y."/>
            <person name="Wu T."/>
            <person name="Yang Q."/>
            <person name="An Z."/>
            <person name="Feng S."/>
            <person name="Deng Z."/>
            <person name="Wu W."/>
            <person name="Zeng X."/>
            <person name="Tu M."/>
            <person name="Wang X."/>
            <person name="Huang H."/>
        </authorList>
    </citation>
    <scope>NUCLEOTIDE SEQUENCE</scope>
    <source>
        <strain evidence="3">MT/VB/25A 57/8</strain>
    </source>
</reference>
<feature type="region of interest" description="Disordered" evidence="1">
    <location>
        <begin position="1510"/>
        <end position="1558"/>
    </location>
</feature>
<dbReference type="InterPro" id="IPR008395">
    <property type="entry name" value="Agenet-like_dom"/>
</dbReference>
<feature type="compositionally biased region" description="Low complexity" evidence="1">
    <location>
        <begin position="1780"/>
        <end position="1791"/>
    </location>
</feature>
<feature type="compositionally biased region" description="Basic and acidic residues" evidence="1">
    <location>
        <begin position="2033"/>
        <end position="2042"/>
    </location>
</feature>
<protein>
    <recommendedName>
        <fullName evidence="2">Agenet domain-containing protein</fullName>
    </recommendedName>
</protein>
<evidence type="ECO:0000259" key="2">
    <source>
        <dbReference type="SMART" id="SM00743"/>
    </source>
</evidence>
<feature type="region of interest" description="Disordered" evidence="1">
    <location>
        <begin position="775"/>
        <end position="814"/>
    </location>
</feature>
<feature type="region of interest" description="Disordered" evidence="1">
    <location>
        <begin position="1023"/>
        <end position="1060"/>
    </location>
</feature>
<dbReference type="EMBL" id="JARPOI010000016">
    <property type="protein sequence ID" value="KAJ9147703.1"/>
    <property type="molecule type" value="Genomic_DNA"/>
</dbReference>
<feature type="compositionally biased region" description="Basic and acidic residues" evidence="1">
    <location>
        <begin position="1921"/>
        <end position="1930"/>
    </location>
</feature>
<feature type="domain" description="Agenet" evidence="2">
    <location>
        <begin position="1623"/>
        <end position="1687"/>
    </location>
</feature>
<sequence length="2119" mass="226636">MDYDDKDFQSQNLHLAGEGSNKFPSVLRPYALPKFDFDDSLHGTLRFDSLVETEVFLGIESNEDSQWIEDFSRGSSGIQFSSGAAETCSISRCNNVWSEATSSESVEMLLKSVGQEEHIPVQINTKESVACDELGCIVKQMEPSSKQDCNIPARVVDATNLQPALLPGEFPEKFSVLNDDGCGQQRQVEDSSQTHRGNASVDKGLGDPTSISVEVRLPIAEGSQFIDDKCNDVSQREVDTVINESLDNRIQEGSASGTQINNAFANAKNIFTGNDGLINEGSLNHVNETANENLDLSGTDKGEYQEEGGVLSQGAQMHAQVLSAEMAERDSSYLDNPLCMASVESMEETSAIETSMGSVEDPSVIPKGYSGLEMQYVHSGVDAHEVPSVVVEGNATDERHEVEKSNGSHLDAKNLVSKSGACLLPTEDDKCSEDKVDESSSYGAINSSLPEVCSSAEFVSNTLVEGHVLPSAIVESIQMDEENKVPRQCDVDKCDKDVPVIEQKGIVELPSDDSNRDIIIDKGVGTSSFGEGSIEIELIVSKPQSDTTAVSESASDFTFKDANLSCNTVGDAPVSSENCITTDVVVDHKDFEVSGLPAVFTYSDKEEDTVAKISTEASLSDHKASSQATTGVDPVSESEKESSAAAEEVLCEPVDHSLSVVDARNTESRIDCQTVVIEKDGHDTKDEEVCPIHCGSITNQEYSIEALVNDDKKTKNVSVVHERSDDLDKPAGGSPAVIRTTELSCDQSNKEELKILSNQGVSVSEVTDGNAIKMQSASKDPNQNDASKDDSSFTFEVTPLADPPQKDAKKWQPFSNIEASKVPLIVDRSTSSSGLGQLDPKTAQDISRGSPKFSNVAIAHDASKGNSARKTRRASKATAKETAKKGNPVKVTSSVRSERGVKTTSVSLSPSGVSQLVQSNEMQRYGHVDTSNLKPFVLATSTSGLPDLNSSVSPAAMFQQPFTDLQQVQLRAQIFVYGALIQGTAPDEAYMISAFGGPDGGRSIWESAWRSCLERLHGQKSHLITPETPLQSRSGARATEQSIKQSAHQSKVVSSPVVRGSSKGTPTIVNPIVSLSSPLWGMPTPGDTLQTSAMPRGPVTDYQQALSPLHPHQAPVIRNFVGHSPSWLSQAPFGGPWVASPQTSALDTSGRFSVQLPVSESVQLTPVKESSVPHSSGAKPTVPMVQSGASASVFSGTTSVLEAKMVTASANQTSSDLKPRKRKKASVSENPGKNVLPSQLHVEPIVASVVSGPVSTSIAITTSVGFISKAPTEKFITSVTPASSSDLIKGGHVEPRAIFSEDTLGQIKEARLQAENASALATSAVNHSREIWDQLDKQRNSGFLPDVETKLASAAVAIAAAAAVAKAAAAAAKVASNAALLAKLMAEEAVVSGGHHNPSQINFNSLSDGMKNLGKATPASILKGDDGTNSSSSILVAAREAARRRVETALAASKRAENMDAIVKAAELAAEAVSQAGKIVAMGDPVPLSELLAAGPGAYWKVAQVTSELVSKSNDNGRDVDNFGGSDTSARQSKEVPSDKKENQITNHGKSPTFRDISSEDHGRLLDVVSGSGAAIAKDAKGQKGRKASDLAKTIGVVPESENGSRSSIVQNDYGKAETLKENSIMESSIVEVFKDGSGFKAAWFPAKILSLKDGKAYVSYAELTSGEGSEKLKEWVSLEGEGDEAPKIRVARPNTALPFEGTRKRRRAAIMDYNWSVGDRVDAWIQDSWWEGVITEKSKKDEPMVTVNFPAQGETTAFKPWELRPSLIWKNGEWIEWSNSGESSRSSHGGDTPQEKRPRLRSPIVEAKGKDKTSKSIDTMESVDPTLLDLSADEKLFNMGKSTRDGNRPDALRMTRTGLQKEGSRVIFGVPKPGKKRKFMEVSKHYVADRSSRINEANDSIKLAKYLMPQGAGSRGLKSTKTESNERRAAVSKPKVLKSGKPQNVSSRAVPQKDSLLSAAISAPDDSAVGDNTTKAKDSVNHGENTLEKQNLMAFQSFSSSDGATEGPILFSALALPSDTVSSKKMYTTNAKPDRVSKEKLAPAGGKLSRIEEDADLHGYSAQSTSDPVEPRRSNRRIQPTSRLLEGLQSSLMVSKIPSVSHDKSYKSRNAFRGNNHG</sequence>
<dbReference type="Pfam" id="PF05641">
    <property type="entry name" value="Agenet"/>
    <property type="match status" value="1"/>
</dbReference>
<feature type="region of interest" description="Disordered" evidence="1">
    <location>
        <begin position="615"/>
        <end position="647"/>
    </location>
</feature>
<dbReference type="Proteomes" id="UP001174677">
    <property type="component" value="Chromosome 16"/>
</dbReference>
<feature type="domain" description="Agenet" evidence="2">
    <location>
        <begin position="1714"/>
        <end position="1772"/>
    </location>
</feature>
<organism evidence="3 4">
    <name type="scientific">Hevea brasiliensis</name>
    <name type="common">Para rubber tree</name>
    <name type="synonym">Siphonia brasiliensis</name>
    <dbReference type="NCBI Taxonomy" id="3981"/>
    <lineage>
        <taxon>Eukaryota</taxon>
        <taxon>Viridiplantae</taxon>
        <taxon>Streptophyta</taxon>
        <taxon>Embryophyta</taxon>
        <taxon>Tracheophyta</taxon>
        <taxon>Spermatophyta</taxon>
        <taxon>Magnoliopsida</taxon>
        <taxon>eudicotyledons</taxon>
        <taxon>Gunneridae</taxon>
        <taxon>Pentapetalae</taxon>
        <taxon>rosids</taxon>
        <taxon>fabids</taxon>
        <taxon>Malpighiales</taxon>
        <taxon>Euphorbiaceae</taxon>
        <taxon>Crotonoideae</taxon>
        <taxon>Micrandreae</taxon>
        <taxon>Hevea</taxon>
    </lineage>
</organism>
<proteinExistence type="predicted"/>
<feature type="compositionally biased region" description="Basic and acidic residues" evidence="1">
    <location>
        <begin position="1532"/>
        <end position="1543"/>
    </location>
</feature>
<feature type="region of interest" description="Disordered" evidence="1">
    <location>
        <begin position="2027"/>
        <end position="2119"/>
    </location>
</feature>
<dbReference type="PANTHER" id="PTHR48429">
    <property type="entry name" value="AGENET DOMAIN-CONTAINING PROTEIN"/>
    <property type="match status" value="1"/>
</dbReference>
<evidence type="ECO:0000313" key="4">
    <source>
        <dbReference type="Proteomes" id="UP001174677"/>
    </source>
</evidence>
<dbReference type="InterPro" id="IPR055274">
    <property type="entry name" value="SWO1"/>
</dbReference>
<feature type="region of interest" description="Disordered" evidence="1">
    <location>
        <begin position="829"/>
        <end position="849"/>
    </location>
</feature>
<evidence type="ECO:0000256" key="1">
    <source>
        <dbReference type="SAM" id="MobiDB-lite"/>
    </source>
</evidence>
<keyword evidence="4" id="KW-1185">Reference proteome</keyword>
<dbReference type="CDD" id="cd20406">
    <property type="entry name" value="Tudor_Agenet_AtDUF_rpt2_4"/>
    <property type="match status" value="1"/>
</dbReference>
<feature type="region of interest" description="Disordered" evidence="1">
    <location>
        <begin position="1208"/>
        <end position="1235"/>
    </location>
</feature>
<feature type="compositionally biased region" description="Basic and acidic residues" evidence="1">
    <location>
        <begin position="1975"/>
        <end position="1988"/>
    </location>
</feature>
<feature type="region of interest" description="Disordered" evidence="1">
    <location>
        <begin position="862"/>
        <end position="907"/>
    </location>
</feature>
<gene>
    <name evidence="3" type="ORF">P3X46_029830</name>
</gene>
<accession>A0ABQ9KUV4</accession>
<evidence type="ECO:0000313" key="3">
    <source>
        <dbReference type="EMBL" id="KAJ9147704.1"/>
    </source>
</evidence>
<feature type="region of interest" description="Disordered" evidence="1">
    <location>
        <begin position="183"/>
        <end position="207"/>
    </location>
</feature>
<feature type="region of interest" description="Disordered" evidence="1">
    <location>
        <begin position="1780"/>
        <end position="1817"/>
    </location>
</feature>
<feature type="region of interest" description="Disordered" evidence="1">
    <location>
        <begin position="1910"/>
        <end position="1988"/>
    </location>
</feature>
<name>A0ABQ9KUV4_HEVBR</name>
<feature type="compositionally biased region" description="Polar residues" evidence="1">
    <location>
        <begin position="1028"/>
        <end position="1053"/>
    </location>
</feature>
<dbReference type="EMBL" id="JARPOI010000016">
    <property type="protein sequence ID" value="KAJ9147704.1"/>
    <property type="molecule type" value="Genomic_DNA"/>
</dbReference>
<dbReference type="InterPro" id="IPR014002">
    <property type="entry name" value="Agenet_dom_plant"/>
</dbReference>
<dbReference type="PANTHER" id="PTHR48429:SF1">
    <property type="entry name" value="AGENET DOMAIN-CONTAINING PROTEIN"/>
    <property type="match status" value="1"/>
</dbReference>
<feature type="compositionally biased region" description="Polar residues" evidence="1">
    <location>
        <begin position="775"/>
        <end position="785"/>
    </location>
</feature>